<evidence type="ECO:0000313" key="3">
    <source>
        <dbReference type="EMBL" id="RUS88659.1"/>
    </source>
</evidence>
<evidence type="ECO:0000313" key="4">
    <source>
        <dbReference type="Proteomes" id="UP000271974"/>
    </source>
</evidence>
<feature type="compositionally biased region" description="Basic and acidic residues" evidence="1">
    <location>
        <begin position="764"/>
        <end position="776"/>
    </location>
</feature>
<dbReference type="AlphaFoldDB" id="A0A3S1BPW8"/>
<feature type="compositionally biased region" description="Basic residues" evidence="1">
    <location>
        <begin position="791"/>
        <end position="803"/>
    </location>
</feature>
<feature type="region of interest" description="Disordered" evidence="1">
    <location>
        <begin position="700"/>
        <end position="889"/>
    </location>
</feature>
<gene>
    <name evidence="3" type="ORF">EGW08_003554</name>
</gene>
<dbReference type="OrthoDB" id="10622608at2759"/>
<dbReference type="Proteomes" id="UP000271974">
    <property type="component" value="Unassembled WGS sequence"/>
</dbReference>
<proteinExistence type="predicted"/>
<keyword evidence="2" id="KW-0472">Membrane</keyword>
<keyword evidence="2" id="KW-1133">Transmembrane helix</keyword>
<feature type="compositionally biased region" description="Basic and acidic residues" evidence="1">
    <location>
        <begin position="848"/>
        <end position="860"/>
    </location>
</feature>
<keyword evidence="4" id="KW-1185">Reference proteome</keyword>
<organism evidence="3 4">
    <name type="scientific">Elysia chlorotica</name>
    <name type="common">Eastern emerald elysia</name>
    <name type="synonym">Sea slug</name>
    <dbReference type="NCBI Taxonomy" id="188477"/>
    <lineage>
        <taxon>Eukaryota</taxon>
        <taxon>Metazoa</taxon>
        <taxon>Spiralia</taxon>
        <taxon>Lophotrochozoa</taxon>
        <taxon>Mollusca</taxon>
        <taxon>Gastropoda</taxon>
        <taxon>Heterobranchia</taxon>
        <taxon>Euthyneura</taxon>
        <taxon>Panpulmonata</taxon>
        <taxon>Sacoglossa</taxon>
        <taxon>Placobranchoidea</taxon>
        <taxon>Plakobranchidae</taxon>
        <taxon>Elysia</taxon>
    </lineage>
</organism>
<protein>
    <submittedName>
        <fullName evidence="3">Uncharacterized protein</fullName>
    </submittedName>
</protein>
<feature type="transmembrane region" description="Helical" evidence="2">
    <location>
        <begin position="553"/>
        <end position="574"/>
    </location>
</feature>
<name>A0A3S1BPW8_ELYCH</name>
<keyword evidence="2" id="KW-0812">Transmembrane</keyword>
<evidence type="ECO:0000256" key="1">
    <source>
        <dbReference type="SAM" id="MobiDB-lite"/>
    </source>
</evidence>
<feature type="compositionally biased region" description="Basic and acidic residues" evidence="1">
    <location>
        <begin position="704"/>
        <end position="715"/>
    </location>
</feature>
<dbReference type="EMBL" id="RQTK01000076">
    <property type="protein sequence ID" value="RUS88659.1"/>
    <property type="molecule type" value="Genomic_DNA"/>
</dbReference>
<reference evidence="3 4" key="1">
    <citation type="submission" date="2019-01" db="EMBL/GenBank/DDBJ databases">
        <title>A draft genome assembly of the solar-powered sea slug Elysia chlorotica.</title>
        <authorList>
            <person name="Cai H."/>
            <person name="Li Q."/>
            <person name="Fang X."/>
            <person name="Li J."/>
            <person name="Curtis N.E."/>
            <person name="Altenburger A."/>
            <person name="Shibata T."/>
            <person name="Feng M."/>
            <person name="Maeda T."/>
            <person name="Schwartz J.A."/>
            <person name="Shigenobu S."/>
            <person name="Lundholm N."/>
            <person name="Nishiyama T."/>
            <person name="Yang H."/>
            <person name="Hasebe M."/>
            <person name="Li S."/>
            <person name="Pierce S.K."/>
            <person name="Wang J."/>
        </authorList>
    </citation>
    <scope>NUCLEOTIDE SEQUENCE [LARGE SCALE GENOMIC DNA]</scope>
    <source>
        <strain evidence="3">EC2010</strain>
        <tissue evidence="3">Whole organism of an adult</tissue>
    </source>
</reference>
<comment type="caution">
    <text evidence="3">The sequence shown here is derived from an EMBL/GenBank/DDBJ whole genome shotgun (WGS) entry which is preliminary data.</text>
</comment>
<sequence length="903" mass="99261">MVLEPKSSDLPLGSSQIFQVGDTDFSTSRVSSALPLGASDLFASDNVAVSKVILSSNPPELQSLNVRETITVQDIMSTPATTEWLSSTLQTFTPGLWTRTSRISEVDPTSSISDDIFPSEINQYWSQNVEIFTAGVSLTETESFRPLRSSDIFHESPNVTRYMFSSPSSSVFETINLSSTSRAFTSSSVDFSVPNSSVQDVYIASLSQVESQDYETTASSFVTLTPTLSTVDLLKSLSLELNTLDESSVLTLSDSSISPTFIIDVSETSQLEASSKLSNQVAFSLSPTRTVSESIFSDVFTPASSVISDLTPTLASEILHPTPFRHTNETSQSLTASTNIQIETIPFTRSTAVVATVLNISSAYSLPSDINTIGATPTISLTAEYISSTALPEKSLSTVEPSSMPNTTSPVLVVAPLVDVTFAFKFRVDGQCLRLRQAPYSRHFKTSLARTLLHITHLKSSSGSKVRVEEAQCNTNPHIISVSFFKIDKHSLIQAINFTHTFYGNKHKKFTLPIVIKFSTESKAFVVNITGFEEIKGLGQTKSKSSIFGMDTAAIATAACLCVVLVCVGTCVFAREMYLKRRVGCMDVSERFSHVPTYNIKEKAAELTHTSGMYKGGKTGIDNPALCSSVYNDIEMTEVYLDDTEGDDDSSYYNPYDVEYSSIGNNFMVEFDAFGTSGKLHGIMNSAFSLSSVEDISTTSNVDELPKHDGVESRRQAIKQPPPPRNYGLVIGLLGYNKQQAQQPRQDERVPLSMNTKEQIPKTSYEKQHENQDHKNQGTSVEDIYTVPMKYPRKSRRNSRKRPSLQVMMSDPGSATETSLSVPRVHRGQKPSPVAPPRRQKRAPRSQQEQRRAKADDRNSQRGGKAKRSASREDSTRSGQENRSFVEDEVYAVISGSTQSFHF</sequence>
<feature type="compositionally biased region" description="Polar residues" evidence="1">
    <location>
        <begin position="753"/>
        <end position="762"/>
    </location>
</feature>
<accession>A0A3S1BPW8</accession>
<evidence type="ECO:0000256" key="2">
    <source>
        <dbReference type="SAM" id="Phobius"/>
    </source>
</evidence>